<evidence type="ECO:0000256" key="5">
    <source>
        <dbReference type="ARBA" id="ARBA00042114"/>
    </source>
</evidence>
<organism evidence="8 9">
    <name type="scientific">Dissostichus eleginoides</name>
    <name type="common">Patagonian toothfish</name>
    <name type="synonym">Dissostichus amissus</name>
    <dbReference type="NCBI Taxonomy" id="100907"/>
    <lineage>
        <taxon>Eukaryota</taxon>
        <taxon>Metazoa</taxon>
        <taxon>Chordata</taxon>
        <taxon>Craniata</taxon>
        <taxon>Vertebrata</taxon>
        <taxon>Euteleostomi</taxon>
        <taxon>Actinopterygii</taxon>
        <taxon>Neopterygii</taxon>
        <taxon>Teleostei</taxon>
        <taxon>Neoteleostei</taxon>
        <taxon>Acanthomorphata</taxon>
        <taxon>Eupercaria</taxon>
        <taxon>Perciformes</taxon>
        <taxon>Notothenioidei</taxon>
        <taxon>Nototheniidae</taxon>
        <taxon>Dissostichus</taxon>
    </lineage>
</organism>
<dbReference type="InterPro" id="IPR016187">
    <property type="entry name" value="CTDL_fold"/>
</dbReference>
<dbReference type="Gene3D" id="3.10.100.10">
    <property type="entry name" value="Mannose-Binding Protein A, subunit A"/>
    <property type="match status" value="1"/>
</dbReference>
<dbReference type="FunFam" id="1.10.10.140:FF:000001">
    <property type="entry name" value="Cytochrome c oxidase subunit 6B1"/>
    <property type="match status" value="1"/>
</dbReference>
<dbReference type="GO" id="GO:0045277">
    <property type="term" value="C:respiratory chain complex IV"/>
    <property type="evidence" value="ECO:0007669"/>
    <property type="project" value="InterPro"/>
</dbReference>
<evidence type="ECO:0000256" key="2">
    <source>
        <dbReference type="ARBA" id="ARBA00023128"/>
    </source>
</evidence>
<evidence type="ECO:0000256" key="1">
    <source>
        <dbReference type="ARBA" id="ARBA00004173"/>
    </source>
</evidence>
<dbReference type="PANTHER" id="PTHR11387">
    <property type="entry name" value="CYTOCHROME C OXIDASE SUBUNIT 6B"/>
    <property type="match status" value="1"/>
</dbReference>
<name>A0AAD9BB23_DISEL</name>
<comment type="subcellular location">
    <subcellularLocation>
        <location evidence="1">Mitochondrion</location>
    </subcellularLocation>
</comment>
<gene>
    <name evidence="8" type="ORF">KUDE01_026025</name>
</gene>
<feature type="transmembrane region" description="Helical" evidence="6">
    <location>
        <begin position="41"/>
        <end position="69"/>
    </location>
</feature>
<evidence type="ECO:0000313" key="8">
    <source>
        <dbReference type="EMBL" id="KAK1880500.1"/>
    </source>
</evidence>
<dbReference type="Proteomes" id="UP001228049">
    <property type="component" value="Unassembled WGS sequence"/>
</dbReference>
<comment type="caution">
    <text evidence="8">The sequence shown here is derived from an EMBL/GenBank/DDBJ whole genome shotgun (WGS) entry which is preliminary data.</text>
</comment>
<dbReference type="Pfam" id="PF02297">
    <property type="entry name" value="COX6B"/>
    <property type="match status" value="1"/>
</dbReference>
<dbReference type="PROSITE" id="PS50041">
    <property type="entry name" value="C_TYPE_LECTIN_2"/>
    <property type="match status" value="1"/>
</dbReference>
<sequence>MPPVAVETMKVNNGSARLEEKPKEASTEKSWLSRYRQLAHYFSLLCFLLIMVTLLLTLSYTSFTILYPWKQSQSALQEKKLKYLTHRLEELNQSYRLLFSKYPALNQYCSVSNSSTGETVCTPCPAGWTPNGEKCFLFSQDRADWISSQYRCMALGGAVATVQTEEEQVFLWGKAQSLSQGDSYWLGLRGGGGDGGWQWSDGSRVEKGARFWEREPDNADSRELCGRLTPRDDYRKSWFTYRCSNLLRRRSSSLKMSDTIDEKIKNYRTAPFDARFPNTNQTRNCYQNYLDFHRCNKALSAKDQDTAPCDWYQRVYKSLCPVSWVTKWDDQLEAGSFAGKI</sequence>
<dbReference type="SUPFAM" id="SSF56436">
    <property type="entry name" value="C-type lectin-like"/>
    <property type="match status" value="1"/>
</dbReference>
<keyword evidence="2" id="KW-0496">Mitochondrion</keyword>
<dbReference type="InterPro" id="IPR048280">
    <property type="entry name" value="COX6B-like"/>
</dbReference>
<dbReference type="InterPro" id="IPR003213">
    <property type="entry name" value="Cyt_c_oxidase_su6B"/>
</dbReference>
<dbReference type="CDD" id="cd00926">
    <property type="entry name" value="Cyt_c_Oxidase_VIb"/>
    <property type="match status" value="1"/>
</dbReference>
<evidence type="ECO:0000313" key="9">
    <source>
        <dbReference type="Proteomes" id="UP001228049"/>
    </source>
</evidence>
<protein>
    <recommendedName>
        <fullName evidence="4">Cytochrome c oxidase subunit 6B1</fullName>
    </recommendedName>
    <alternativeName>
        <fullName evidence="5">Cytochrome c oxidase subunit VIb isoform 1</fullName>
    </alternativeName>
</protein>
<evidence type="ECO:0000256" key="6">
    <source>
        <dbReference type="SAM" id="Phobius"/>
    </source>
</evidence>
<proteinExistence type="predicted"/>
<dbReference type="SUPFAM" id="SSF47694">
    <property type="entry name" value="Cytochrome c oxidase subunit h"/>
    <property type="match status" value="1"/>
</dbReference>
<feature type="domain" description="C-type lectin" evidence="7">
    <location>
        <begin position="131"/>
        <end position="244"/>
    </location>
</feature>
<dbReference type="Gene3D" id="1.10.10.140">
    <property type="entry name" value="Cytochrome c oxidase, subunit VIb"/>
    <property type="match status" value="1"/>
</dbReference>
<dbReference type="EMBL" id="JASDAP010000025">
    <property type="protein sequence ID" value="KAK1880500.1"/>
    <property type="molecule type" value="Genomic_DNA"/>
</dbReference>
<dbReference type="AlphaFoldDB" id="A0AAD9BB23"/>
<evidence type="ECO:0000256" key="4">
    <source>
        <dbReference type="ARBA" id="ARBA00040060"/>
    </source>
</evidence>
<keyword evidence="6" id="KW-0812">Transmembrane</keyword>
<accession>A0AAD9BB23</accession>
<dbReference type="InterPro" id="IPR016186">
    <property type="entry name" value="C-type_lectin-like/link_sf"/>
</dbReference>
<keyword evidence="6" id="KW-0472">Membrane</keyword>
<evidence type="ECO:0000259" key="7">
    <source>
        <dbReference type="PROSITE" id="PS50041"/>
    </source>
</evidence>
<keyword evidence="9" id="KW-1185">Reference proteome</keyword>
<keyword evidence="3" id="KW-1015">Disulfide bond</keyword>
<dbReference type="InterPro" id="IPR036549">
    <property type="entry name" value="CX6/COA6-like_sf"/>
</dbReference>
<dbReference type="Pfam" id="PF00059">
    <property type="entry name" value="Lectin_C"/>
    <property type="match status" value="1"/>
</dbReference>
<dbReference type="GO" id="GO:0005739">
    <property type="term" value="C:mitochondrion"/>
    <property type="evidence" value="ECO:0007669"/>
    <property type="project" value="UniProtKB-SubCell"/>
</dbReference>
<reference evidence="8" key="1">
    <citation type="submission" date="2023-04" db="EMBL/GenBank/DDBJ databases">
        <title>Chromosome-level genome of Chaenocephalus aceratus.</title>
        <authorList>
            <person name="Park H."/>
        </authorList>
    </citation>
    <scope>NUCLEOTIDE SEQUENCE</scope>
    <source>
        <strain evidence="8">DE</strain>
        <tissue evidence="8">Muscle</tissue>
    </source>
</reference>
<evidence type="ECO:0000256" key="3">
    <source>
        <dbReference type="ARBA" id="ARBA00023157"/>
    </source>
</evidence>
<keyword evidence="6" id="KW-1133">Transmembrane helix</keyword>
<dbReference type="InterPro" id="IPR001304">
    <property type="entry name" value="C-type_lectin-like"/>
</dbReference>
<dbReference type="SMART" id="SM00034">
    <property type="entry name" value="CLECT"/>
    <property type="match status" value="1"/>
</dbReference>